<feature type="binding site" evidence="4">
    <location>
        <begin position="365"/>
        <end position="367"/>
    </location>
    <ligand>
        <name>FAD</name>
        <dbReference type="ChEBI" id="CHEBI:57692"/>
    </ligand>
</feature>
<dbReference type="PROSITE" id="PS51645">
    <property type="entry name" value="PHR_CRY_ALPHA_BETA"/>
    <property type="match status" value="1"/>
</dbReference>
<evidence type="ECO:0000256" key="4">
    <source>
        <dbReference type="PIRSR" id="PIRSR602081-1"/>
    </source>
</evidence>
<dbReference type="AlphaFoldDB" id="A0A1F7UKD3"/>
<accession>A0A1F7UKD3</accession>
<evidence type="ECO:0000256" key="1">
    <source>
        <dbReference type="ARBA" id="ARBA00022630"/>
    </source>
</evidence>
<evidence type="ECO:0000256" key="6">
    <source>
        <dbReference type="RuleBase" id="RU004182"/>
    </source>
</evidence>
<name>A0A1F7UKD3_9BACT</name>
<sequence length="455" mass="52256">MSKTYCHSLFIFRRDLRLEDNTGLIGALKASDWVIPCFIFDPRQVENNPYYSGPAAQCMVESLEDLAVQLKARGGHLSLFFGKAEDVIKETIKKLKIDAVCVNRDYTPFSRERDWAIELACKKAGVAFHALDDSLLHAPERVKKTDGNPYTLFTPFLRKSSSLRVIRPKKNAHWHYMQREVTGLVAKEVLQDILPSRVGHAAIIGGRGEGMKILKSLKKFSAYTRTRDYPAQSTTHLSAHLKFGTISVREAYYAIRTKLGPRSALLRQLYWRDFFTQIAFHFPHVFGHAFHKKYDGLRWSGTEARFQAWCEGRTGFPLVDAGMRELLQTGFMHNRARMVAASFLVKDLHTDWRRGERFFAQHLADYDPAVNNGNWQRVASTGADAQPPLRILNPWRLQKRFDPKCAYIKRWIPELKNLPAKEIHAYVTRAAPVPGYVLPIVQHEKEARAAQRMFR</sequence>
<feature type="binding site" evidence="4">
    <location>
        <begin position="234"/>
        <end position="238"/>
    </location>
    <ligand>
        <name>FAD</name>
        <dbReference type="ChEBI" id="CHEBI:57692"/>
    </ligand>
</feature>
<dbReference type="InterPro" id="IPR002081">
    <property type="entry name" value="Cryptochrome/DNA_photolyase_1"/>
</dbReference>
<keyword evidence="1 4" id="KW-0285">Flavoprotein</keyword>
<evidence type="ECO:0000256" key="2">
    <source>
        <dbReference type="ARBA" id="ARBA00022827"/>
    </source>
</evidence>
<keyword evidence="8" id="KW-0456">Lyase</keyword>
<dbReference type="PANTHER" id="PTHR11455">
    <property type="entry name" value="CRYPTOCHROME"/>
    <property type="match status" value="1"/>
</dbReference>
<dbReference type="Pfam" id="PF03441">
    <property type="entry name" value="FAD_binding_7"/>
    <property type="match status" value="1"/>
</dbReference>
<evidence type="ECO:0000259" key="7">
    <source>
        <dbReference type="PROSITE" id="PS51645"/>
    </source>
</evidence>
<dbReference type="SUPFAM" id="SSF52425">
    <property type="entry name" value="Cryptochrome/photolyase, N-terminal domain"/>
    <property type="match status" value="1"/>
</dbReference>
<feature type="domain" description="Photolyase/cryptochrome alpha/beta" evidence="7">
    <location>
        <begin position="6"/>
        <end position="136"/>
    </location>
</feature>
<proteinExistence type="inferred from homology"/>
<feature type="site" description="Electron transfer via tryptophanyl radical" evidence="5">
    <location>
        <position position="299"/>
    </location>
</feature>
<evidence type="ECO:0000313" key="9">
    <source>
        <dbReference type="Proteomes" id="UP000176604"/>
    </source>
</evidence>
<feature type="binding site" evidence="4">
    <location>
        <begin position="268"/>
        <end position="275"/>
    </location>
    <ligand>
        <name>FAD</name>
        <dbReference type="ChEBI" id="CHEBI:57692"/>
    </ligand>
</feature>
<comment type="similarity">
    <text evidence="6">Belongs to the DNA photolyase family.</text>
</comment>
<dbReference type="SUPFAM" id="SSF48173">
    <property type="entry name" value="Cryptochrome/photolyase FAD-binding domain"/>
    <property type="match status" value="1"/>
</dbReference>
<dbReference type="PROSITE" id="PS00691">
    <property type="entry name" value="DNA_PHOTOLYASES_1_2"/>
    <property type="match status" value="1"/>
</dbReference>
<organism evidence="8 9">
    <name type="scientific">Candidatus Uhrbacteria bacterium RIFCSPHIGHO2_12_FULL_54_23</name>
    <dbReference type="NCBI Taxonomy" id="1802397"/>
    <lineage>
        <taxon>Bacteria</taxon>
        <taxon>Candidatus Uhriibacteriota</taxon>
    </lineage>
</organism>
<dbReference type="PRINTS" id="PR00147">
    <property type="entry name" value="DNAPHOTLYASE"/>
</dbReference>
<dbReference type="InterPro" id="IPR036134">
    <property type="entry name" value="Crypto/Photolyase_FAD-like_sf"/>
</dbReference>
<feature type="site" description="Electron transfer via tryptophanyl radical" evidence="5">
    <location>
        <position position="375"/>
    </location>
</feature>
<dbReference type="Gene3D" id="1.10.579.10">
    <property type="entry name" value="DNA Cyclobutane Dipyrimidine Photolyase, subunit A, domain 3"/>
    <property type="match status" value="1"/>
</dbReference>
<dbReference type="Gene3D" id="1.25.40.80">
    <property type="match status" value="1"/>
</dbReference>
<dbReference type="Proteomes" id="UP000176604">
    <property type="component" value="Unassembled WGS sequence"/>
</dbReference>
<dbReference type="Pfam" id="PF00875">
    <property type="entry name" value="DNA_photolyase"/>
    <property type="match status" value="1"/>
</dbReference>
<dbReference type="STRING" id="1802397.A3J43_02130"/>
<feature type="site" description="Electron transfer via tryptophanyl radical" evidence="5">
    <location>
        <position position="352"/>
    </location>
</feature>
<dbReference type="Gene3D" id="3.40.50.620">
    <property type="entry name" value="HUPs"/>
    <property type="match status" value="1"/>
</dbReference>
<evidence type="ECO:0000313" key="8">
    <source>
        <dbReference type="EMBL" id="OGL78705.1"/>
    </source>
</evidence>
<dbReference type="GO" id="GO:0006139">
    <property type="term" value="P:nucleobase-containing compound metabolic process"/>
    <property type="evidence" value="ECO:0007669"/>
    <property type="project" value="UniProtKB-ARBA"/>
</dbReference>
<dbReference type="InterPro" id="IPR036155">
    <property type="entry name" value="Crypto/Photolyase_N_sf"/>
</dbReference>
<dbReference type="GO" id="GO:0071949">
    <property type="term" value="F:FAD binding"/>
    <property type="evidence" value="ECO:0007669"/>
    <property type="project" value="TreeGrafter"/>
</dbReference>
<evidence type="ECO:0000256" key="3">
    <source>
        <dbReference type="ARBA" id="ARBA00022991"/>
    </source>
</evidence>
<dbReference type="PANTHER" id="PTHR11455:SF9">
    <property type="entry name" value="CRYPTOCHROME CIRCADIAN CLOCK 5 ISOFORM X1"/>
    <property type="match status" value="1"/>
</dbReference>
<dbReference type="InterPro" id="IPR014729">
    <property type="entry name" value="Rossmann-like_a/b/a_fold"/>
</dbReference>
<dbReference type="PROSITE" id="PS00394">
    <property type="entry name" value="DNA_PHOTOLYASES_1_1"/>
    <property type="match status" value="1"/>
</dbReference>
<evidence type="ECO:0000256" key="5">
    <source>
        <dbReference type="PIRSR" id="PIRSR602081-2"/>
    </source>
</evidence>
<dbReference type="InterPro" id="IPR006050">
    <property type="entry name" value="DNA_photolyase_N"/>
</dbReference>
<comment type="cofactor">
    <cofactor evidence="4">
        <name>FAD</name>
        <dbReference type="ChEBI" id="CHEBI:57692"/>
    </cofactor>
    <text evidence="4">Binds 1 FAD per subunit.</text>
</comment>
<dbReference type="EMBL" id="MGEF01000025">
    <property type="protein sequence ID" value="OGL78705.1"/>
    <property type="molecule type" value="Genomic_DNA"/>
</dbReference>
<feature type="binding site" evidence="4">
    <location>
        <position position="223"/>
    </location>
    <ligand>
        <name>FAD</name>
        <dbReference type="ChEBI" id="CHEBI:57692"/>
    </ligand>
</feature>
<reference evidence="8 9" key="1">
    <citation type="journal article" date="2016" name="Nat. Commun.">
        <title>Thousands of microbial genomes shed light on interconnected biogeochemical processes in an aquifer system.</title>
        <authorList>
            <person name="Anantharaman K."/>
            <person name="Brown C.T."/>
            <person name="Hug L.A."/>
            <person name="Sharon I."/>
            <person name="Castelle C.J."/>
            <person name="Probst A.J."/>
            <person name="Thomas B.C."/>
            <person name="Singh A."/>
            <person name="Wilkins M.J."/>
            <person name="Karaoz U."/>
            <person name="Brodie E.L."/>
            <person name="Williams K.H."/>
            <person name="Hubbard S.S."/>
            <person name="Banfield J.F."/>
        </authorList>
    </citation>
    <scope>NUCLEOTIDE SEQUENCE [LARGE SCALE GENOMIC DNA]</scope>
</reference>
<dbReference type="GO" id="GO:0003904">
    <property type="term" value="F:deoxyribodipyrimidine photo-lyase activity"/>
    <property type="evidence" value="ECO:0007669"/>
    <property type="project" value="TreeGrafter"/>
</dbReference>
<gene>
    <name evidence="8" type="ORF">A3J43_02130</name>
</gene>
<dbReference type="GO" id="GO:0003677">
    <property type="term" value="F:DNA binding"/>
    <property type="evidence" value="ECO:0007669"/>
    <property type="project" value="TreeGrafter"/>
</dbReference>
<comment type="caution">
    <text evidence="8">The sequence shown here is derived from an EMBL/GenBank/DDBJ whole genome shotgun (WGS) entry which is preliminary data.</text>
</comment>
<dbReference type="GO" id="GO:0006950">
    <property type="term" value="P:response to stress"/>
    <property type="evidence" value="ECO:0007669"/>
    <property type="project" value="UniProtKB-ARBA"/>
</dbReference>
<dbReference type="InterPro" id="IPR018394">
    <property type="entry name" value="DNA_photolyase_1_CS_C"/>
</dbReference>
<keyword evidence="2 4" id="KW-0274">FAD</keyword>
<dbReference type="InterPro" id="IPR005101">
    <property type="entry name" value="Cryptochr/Photolyase_FAD-bd"/>
</dbReference>
<protein>
    <submittedName>
        <fullName evidence="8">Deoxyribodipyrimidine photolyase</fullName>
    </submittedName>
</protein>
<keyword evidence="3 6" id="KW-0157">Chromophore</keyword>